<proteinExistence type="predicted"/>
<organism evidence="1">
    <name type="scientific">bioreactor metagenome</name>
    <dbReference type="NCBI Taxonomy" id="1076179"/>
    <lineage>
        <taxon>unclassified sequences</taxon>
        <taxon>metagenomes</taxon>
        <taxon>ecological metagenomes</taxon>
    </lineage>
</organism>
<dbReference type="AlphaFoldDB" id="A0A645GH26"/>
<comment type="caution">
    <text evidence="1">The sequence shown here is derived from an EMBL/GenBank/DDBJ whole genome shotgun (WGS) entry which is preliminary data.</text>
</comment>
<dbReference type="EMBL" id="VSSQ01074401">
    <property type="protein sequence ID" value="MPN25282.1"/>
    <property type="molecule type" value="Genomic_DNA"/>
</dbReference>
<reference evidence="1" key="1">
    <citation type="submission" date="2019-08" db="EMBL/GenBank/DDBJ databases">
        <authorList>
            <person name="Kucharzyk K."/>
            <person name="Murdoch R.W."/>
            <person name="Higgins S."/>
            <person name="Loffler F."/>
        </authorList>
    </citation>
    <scope>NUCLEOTIDE SEQUENCE</scope>
</reference>
<accession>A0A645GH26</accession>
<name>A0A645GH26_9ZZZZ</name>
<sequence length="77" mass="8592">MEFHISSAFKFFVNDVIQTGAGINQGGGDNGERAAFFQVARGAEKTFRRIERGWVHTARQGPSRWVDDQVISPRQPG</sequence>
<protein>
    <submittedName>
        <fullName evidence="1">Uncharacterized protein</fullName>
    </submittedName>
</protein>
<gene>
    <name evidence="1" type="ORF">SDC9_172689</name>
</gene>
<evidence type="ECO:0000313" key="1">
    <source>
        <dbReference type="EMBL" id="MPN25282.1"/>
    </source>
</evidence>